<accession>A0A368VB27</accession>
<evidence type="ECO:0000256" key="2">
    <source>
        <dbReference type="ARBA" id="ARBA00006679"/>
    </source>
</evidence>
<protein>
    <submittedName>
        <fullName evidence="8">Putative oxidoreductase</fullName>
    </submittedName>
</protein>
<name>A0A368VB27_9BACT</name>
<dbReference type="GO" id="GO:0005886">
    <property type="term" value="C:plasma membrane"/>
    <property type="evidence" value="ECO:0007669"/>
    <property type="project" value="UniProtKB-SubCell"/>
</dbReference>
<keyword evidence="9" id="KW-1185">Reference proteome</keyword>
<dbReference type="InterPro" id="IPR032808">
    <property type="entry name" value="DoxX"/>
</dbReference>
<keyword evidence="5 7" id="KW-1133">Transmembrane helix</keyword>
<evidence type="ECO:0000313" key="8">
    <source>
        <dbReference type="EMBL" id="RCW38338.1"/>
    </source>
</evidence>
<dbReference type="RefSeq" id="WP_114436525.1">
    <property type="nucleotide sequence ID" value="NZ_QPIZ01000004.1"/>
</dbReference>
<dbReference type="EMBL" id="QPIZ01000004">
    <property type="protein sequence ID" value="RCW38338.1"/>
    <property type="molecule type" value="Genomic_DNA"/>
</dbReference>
<feature type="transmembrane region" description="Helical" evidence="7">
    <location>
        <begin position="12"/>
        <end position="34"/>
    </location>
</feature>
<organism evidence="8 9">
    <name type="scientific">Marinilabilia salmonicolor</name>
    <dbReference type="NCBI Taxonomy" id="989"/>
    <lineage>
        <taxon>Bacteria</taxon>
        <taxon>Pseudomonadati</taxon>
        <taxon>Bacteroidota</taxon>
        <taxon>Bacteroidia</taxon>
        <taxon>Marinilabiliales</taxon>
        <taxon>Marinilabiliaceae</taxon>
        <taxon>Marinilabilia</taxon>
    </lineage>
</organism>
<evidence type="ECO:0000256" key="7">
    <source>
        <dbReference type="SAM" id="Phobius"/>
    </source>
</evidence>
<comment type="caution">
    <text evidence="8">The sequence shown here is derived from an EMBL/GenBank/DDBJ whole genome shotgun (WGS) entry which is preliminary data.</text>
</comment>
<dbReference type="PANTHER" id="PTHR33452:SF19">
    <property type="entry name" value="DOXX FAMILY PROTEIN"/>
    <property type="match status" value="1"/>
</dbReference>
<keyword evidence="3" id="KW-1003">Cell membrane</keyword>
<dbReference type="PANTHER" id="PTHR33452">
    <property type="entry name" value="OXIDOREDUCTASE CATD-RELATED"/>
    <property type="match status" value="1"/>
</dbReference>
<dbReference type="AlphaFoldDB" id="A0A368VB27"/>
<feature type="transmembrane region" description="Helical" evidence="7">
    <location>
        <begin position="116"/>
        <end position="137"/>
    </location>
</feature>
<proteinExistence type="inferred from homology"/>
<dbReference type="Pfam" id="PF07681">
    <property type="entry name" value="DoxX"/>
    <property type="match status" value="1"/>
</dbReference>
<dbReference type="Proteomes" id="UP000252733">
    <property type="component" value="Unassembled WGS sequence"/>
</dbReference>
<evidence type="ECO:0000313" key="9">
    <source>
        <dbReference type="Proteomes" id="UP000252733"/>
    </source>
</evidence>
<sequence>MKAVNLYNQFKDAVSNLQSITLLALRLILAYGFYQPAMNKIGNVSGIAEWFASMNYPLPTLNAYLATGTETLGVILLTLGLGTRIISIPLIIVMLVAIFTVHFSNGFAASDNGFEIPLYYGLMLLVLLTHGAGKFSIDHIISKKR</sequence>
<comment type="subcellular location">
    <subcellularLocation>
        <location evidence="1">Cell membrane</location>
        <topology evidence="1">Multi-pass membrane protein</topology>
    </subcellularLocation>
</comment>
<gene>
    <name evidence="8" type="ORF">DFO77_10496</name>
</gene>
<evidence type="ECO:0000256" key="4">
    <source>
        <dbReference type="ARBA" id="ARBA00022692"/>
    </source>
</evidence>
<evidence type="ECO:0000256" key="3">
    <source>
        <dbReference type="ARBA" id="ARBA00022475"/>
    </source>
</evidence>
<evidence type="ECO:0000256" key="5">
    <source>
        <dbReference type="ARBA" id="ARBA00022989"/>
    </source>
</evidence>
<feature type="transmembrane region" description="Helical" evidence="7">
    <location>
        <begin position="61"/>
        <end position="79"/>
    </location>
</feature>
<reference evidence="8 9" key="1">
    <citation type="submission" date="2018-07" db="EMBL/GenBank/DDBJ databases">
        <title>Freshwater and sediment microbial communities from various areas in North America, analyzing microbe dynamics in response to fracking.</title>
        <authorList>
            <person name="Lamendella R."/>
        </authorList>
    </citation>
    <scope>NUCLEOTIDE SEQUENCE [LARGE SCALE GENOMIC DNA]</scope>
    <source>
        <strain evidence="8 9">160A</strain>
    </source>
</reference>
<feature type="transmembrane region" description="Helical" evidence="7">
    <location>
        <begin position="86"/>
        <end position="104"/>
    </location>
</feature>
<evidence type="ECO:0000256" key="1">
    <source>
        <dbReference type="ARBA" id="ARBA00004651"/>
    </source>
</evidence>
<dbReference type="InterPro" id="IPR051907">
    <property type="entry name" value="DoxX-like_oxidoreductase"/>
</dbReference>
<keyword evidence="4 7" id="KW-0812">Transmembrane</keyword>
<comment type="similarity">
    <text evidence="2">Belongs to the DoxX family.</text>
</comment>
<keyword evidence="6 7" id="KW-0472">Membrane</keyword>
<evidence type="ECO:0000256" key="6">
    <source>
        <dbReference type="ARBA" id="ARBA00023136"/>
    </source>
</evidence>